<dbReference type="Proteomes" id="UP001432046">
    <property type="component" value="Chromosome"/>
</dbReference>
<gene>
    <name evidence="1" type="ORF">WDK88_24260</name>
</gene>
<proteinExistence type="predicted"/>
<accession>A0ABZ2NP39</accession>
<keyword evidence="2" id="KW-1185">Reference proteome</keyword>
<organism evidence="1 2">
    <name type="scientific">Bradyrhizobium septentrionale</name>
    <dbReference type="NCBI Taxonomy" id="1404411"/>
    <lineage>
        <taxon>Bacteria</taxon>
        <taxon>Pseudomonadati</taxon>
        <taxon>Pseudomonadota</taxon>
        <taxon>Alphaproteobacteria</taxon>
        <taxon>Hyphomicrobiales</taxon>
        <taxon>Nitrobacteraceae</taxon>
        <taxon>Bradyrhizobium</taxon>
    </lineage>
</organism>
<dbReference type="EMBL" id="CP147711">
    <property type="protein sequence ID" value="WXC76602.1"/>
    <property type="molecule type" value="Genomic_DNA"/>
</dbReference>
<reference evidence="1" key="1">
    <citation type="journal article" date="2021" name="Int. J. Syst. Evol. Microbiol.">
        <title>Bradyrhizobium septentrionale sp. nov. (sv. septentrionale) and Bradyrhizobium quebecense sp. nov. (sv. septentrionale) associated with legumes native to Canada possess rearranged symbiosis genes and numerous insertion sequences.</title>
        <authorList>
            <person name="Bromfield E.S.P."/>
            <person name="Cloutier S."/>
        </authorList>
    </citation>
    <scope>NUCLEOTIDE SEQUENCE</scope>
    <source>
        <strain evidence="1">5S5</strain>
    </source>
</reference>
<evidence type="ECO:0000313" key="2">
    <source>
        <dbReference type="Proteomes" id="UP001432046"/>
    </source>
</evidence>
<name>A0ABZ2NP39_9BRAD</name>
<dbReference type="RefSeq" id="WP_275948998.1">
    <property type="nucleotide sequence ID" value="NZ_CP088285.1"/>
</dbReference>
<reference evidence="1" key="2">
    <citation type="submission" date="2024-03" db="EMBL/GenBank/DDBJ databases">
        <authorList>
            <person name="Bromfield E.S.P."/>
            <person name="Cloutier S."/>
        </authorList>
    </citation>
    <scope>NUCLEOTIDE SEQUENCE</scope>
    <source>
        <strain evidence="1">5S5</strain>
    </source>
</reference>
<evidence type="ECO:0000313" key="1">
    <source>
        <dbReference type="EMBL" id="WXC76602.1"/>
    </source>
</evidence>
<sequence length="41" mass="4312">MTPRFALIVFSIVFGLAVTFAAITTSRHITASQAATTARAT</sequence>
<protein>
    <submittedName>
        <fullName evidence="1">Uncharacterized protein</fullName>
    </submittedName>
</protein>